<name>A0A4Y7INQ6_PAPSO</name>
<accession>A0A4Y7INQ6</accession>
<reference evidence="2 3" key="1">
    <citation type="journal article" date="2018" name="Science">
        <title>The opium poppy genome and morphinan production.</title>
        <authorList>
            <person name="Guo L."/>
            <person name="Winzer T."/>
            <person name="Yang X."/>
            <person name="Li Y."/>
            <person name="Ning Z."/>
            <person name="He Z."/>
            <person name="Teodor R."/>
            <person name="Lu Y."/>
            <person name="Bowser T.A."/>
            <person name="Graham I.A."/>
            <person name="Ye K."/>
        </authorList>
    </citation>
    <scope>NUCLEOTIDE SEQUENCE [LARGE SCALE GENOMIC DNA]</scope>
    <source>
        <strain evidence="3">cv. HN1</strain>
        <tissue evidence="2">Leaves</tissue>
    </source>
</reference>
<gene>
    <name evidence="2" type="ORF">C5167_017789</name>
</gene>
<evidence type="ECO:0000313" key="2">
    <source>
        <dbReference type="EMBL" id="RZC49342.1"/>
    </source>
</evidence>
<keyword evidence="1" id="KW-1133">Transmembrane helix</keyword>
<keyword evidence="1" id="KW-0472">Membrane</keyword>
<evidence type="ECO:0000256" key="1">
    <source>
        <dbReference type="SAM" id="Phobius"/>
    </source>
</evidence>
<dbReference type="Gramene" id="RZC49342">
    <property type="protein sequence ID" value="RZC49342"/>
    <property type="gene ID" value="C5167_017789"/>
</dbReference>
<protein>
    <submittedName>
        <fullName evidence="2">Uncharacterized protein</fullName>
    </submittedName>
</protein>
<feature type="transmembrane region" description="Helical" evidence="1">
    <location>
        <begin position="120"/>
        <end position="139"/>
    </location>
</feature>
<dbReference type="STRING" id="3469.A0A4Y7INQ6"/>
<sequence>MKKIVWGFRIQSKTRELMIGRVLTYCAPNLFIAERDTLIIWFCGICYRYEILHLWDDALKAYIVEASRVNDGRLKTAGTASHRSIKKDWAYWMRHFSIELLKESISPAFRTCARLAQSQVVPEFCLKFVLLFVYLLLVLTIDRELFAAGFLLEIMGVVDLHVHYRNQRSLPWSPGQVIRASSDTGQHIRSTGVQGTQSRIDSVKTY</sequence>
<keyword evidence="3" id="KW-1185">Reference proteome</keyword>
<keyword evidence="1" id="KW-0812">Transmembrane</keyword>
<dbReference type="AlphaFoldDB" id="A0A4Y7INQ6"/>
<dbReference type="EMBL" id="CM010716">
    <property type="protein sequence ID" value="RZC49342.1"/>
    <property type="molecule type" value="Genomic_DNA"/>
</dbReference>
<evidence type="ECO:0000313" key="3">
    <source>
        <dbReference type="Proteomes" id="UP000316621"/>
    </source>
</evidence>
<organism evidence="2 3">
    <name type="scientific">Papaver somniferum</name>
    <name type="common">Opium poppy</name>
    <dbReference type="NCBI Taxonomy" id="3469"/>
    <lineage>
        <taxon>Eukaryota</taxon>
        <taxon>Viridiplantae</taxon>
        <taxon>Streptophyta</taxon>
        <taxon>Embryophyta</taxon>
        <taxon>Tracheophyta</taxon>
        <taxon>Spermatophyta</taxon>
        <taxon>Magnoliopsida</taxon>
        <taxon>Ranunculales</taxon>
        <taxon>Papaveraceae</taxon>
        <taxon>Papaveroideae</taxon>
        <taxon>Papaver</taxon>
    </lineage>
</organism>
<proteinExistence type="predicted"/>
<dbReference type="Proteomes" id="UP000316621">
    <property type="component" value="Chromosome 2"/>
</dbReference>